<gene>
    <name evidence="6" type="ORF">F0357_23860</name>
</gene>
<accession>A0A6A7Y8E1</accession>
<dbReference type="SMART" id="SM00895">
    <property type="entry name" value="FCD"/>
    <property type="match status" value="1"/>
</dbReference>
<dbReference type="RefSeq" id="WP_153491390.1">
    <property type="nucleotide sequence ID" value="NZ_VWNA01000003.1"/>
</dbReference>
<dbReference type="PANTHER" id="PTHR43537">
    <property type="entry name" value="TRANSCRIPTIONAL REGULATOR, GNTR FAMILY"/>
    <property type="match status" value="1"/>
</dbReference>
<organism evidence="6 7">
    <name type="scientific">Segnochrobactrum spirostomi</name>
    <dbReference type="NCBI Taxonomy" id="2608987"/>
    <lineage>
        <taxon>Bacteria</taxon>
        <taxon>Pseudomonadati</taxon>
        <taxon>Pseudomonadota</taxon>
        <taxon>Alphaproteobacteria</taxon>
        <taxon>Hyphomicrobiales</taxon>
        <taxon>Segnochrobactraceae</taxon>
        <taxon>Segnochrobactrum</taxon>
    </lineage>
</organism>
<keyword evidence="1" id="KW-0805">Transcription regulation</keyword>
<keyword evidence="2" id="KW-0238">DNA-binding</keyword>
<dbReference type="AlphaFoldDB" id="A0A6A7Y8E1"/>
<feature type="domain" description="HTH gntR-type" evidence="4">
    <location>
        <begin position="95"/>
        <end position="151"/>
    </location>
</feature>
<dbReference type="GO" id="GO:0003700">
    <property type="term" value="F:DNA-binding transcription factor activity"/>
    <property type="evidence" value="ECO:0007669"/>
    <property type="project" value="InterPro"/>
</dbReference>
<dbReference type="SMART" id="SM00345">
    <property type="entry name" value="HTH_GNTR"/>
    <property type="match status" value="2"/>
</dbReference>
<evidence type="ECO:0000256" key="2">
    <source>
        <dbReference type="ARBA" id="ARBA00023125"/>
    </source>
</evidence>
<dbReference type="InterPro" id="IPR036388">
    <property type="entry name" value="WH-like_DNA-bd_sf"/>
</dbReference>
<comment type="caution">
    <text evidence="6">The sequence shown here is derived from an EMBL/GenBank/DDBJ whole genome shotgun (WGS) entry which is preliminary data.</text>
</comment>
<evidence type="ECO:0000313" key="7">
    <source>
        <dbReference type="Proteomes" id="UP000332515"/>
    </source>
</evidence>
<evidence type="ECO:0000256" key="1">
    <source>
        <dbReference type="ARBA" id="ARBA00023015"/>
    </source>
</evidence>
<name>A0A6A7Y8E1_9HYPH</name>
<dbReference type="PANTHER" id="PTHR43537:SF49">
    <property type="entry name" value="TRANSCRIPTIONAL REGULATORY PROTEIN"/>
    <property type="match status" value="1"/>
</dbReference>
<dbReference type="Pfam" id="PF07729">
    <property type="entry name" value="FCD"/>
    <property type="match status" value="1"/>
</dbReference>
<protein>
    <submittedName>
        <fullName evidence="6">GntR family transcriptional regulator</fullName>
    </submittedName>
</protein>
<dbReference type="Proteomes" id="UP000332515">
    <property type="component" value="Unassembled WGS sequence"/>
</dbReference>
<dbReference type="Gene3D" id="1.10.10.10">
    <property type="entry name" value="Winged helix-like DNA-binding domain superfamily/Winged helix DNA-binding domain"/>
    <property type="match status" value="2"/>
</dbReference>
<evidence type="ECO:0000313" key="6">
    <source>
        <dbReference type="EMBL" id="MQT15630.1"/>
    </source>
</evidence>
<evidence type="ECO:0000259" key="4">
    <source>
        <dbReference type="SMART" id="SM00345"/>
    </source>
</evidence>
<reference evidence="6 7" key="1">
    <citation type="submission" date="2019-09" db="EMBL/GenBank/DDBJ databases">
        <title>Segnochrobactrum spirostomi gen. nov., sp. nov., isolated from the ciliate Spirostomum cf. yagiui and description of a novel family, Segnochrobactraceae fam. nov. within the order Rhizobiales of the class Alphaproteobacteria.</title>
        <authorList>
            <person name="Akter S."/>
            <person name="Shazib S.U.A."/>
            <person name="Shin M.K."/>
        </authorList>
    </citation>
    <scope>NUCLEOTIDE SEQUENCE [LARGE SCALE GENOMIC DNA]</scope>
    <source>
        <strain evidence="6 7">Sp-1</strain>
    </source>
</reference>
<dbReference type="InterPro" id="IPR008920">
    <property type="entry name" value="TF_FadR/GntR_C"/>
</dbReference>
<keyword evidence="7" id="KW-1185">Reference proteome</keyword>
<dbReference type="InterPro" id="IPR036390">
    <property type="entry name" value="WH_DNA-bd_sf"/>
</dbReference>
<evidence type="ECO:0000259" key="5">
    <source>
        <dbReference type="SMART" id="SM00895"/>
    </source>
</evidence>
<sequence>MTETGRPPRQRHLDLALQVLKVARADGLSAGDRLPEQLFASRCNVSRTPIRKVFQILEGQGLAEADSEGGYRLAVDPATVTEDGPPLPAGEEDRLYESVLRDLAARRIPEAQTVAGLQRRYGVSRQIVQNALKRLLEEQLVERAAGQQWIFKPAGLTPESQSQSFEFRMILEPAALLAPGFHADPIALSSLREAMERLAAADAAAFDLALFDRTDRDFHALVARSCGNAFIEEALTAHHRRRRTGMGSGMGGGGANVFRLMQSNREHLQILVEIERGDLELAADLMRVHLRLSKVERPKVVGRGVPVPLRVVGR</sequence>
<dbReference type="Gene3D" id="1.20.120.530">
    <property type="entry name" value="GntR ligand-binding domain-like"/>
    <property type="match status" value="1"/>
</dbReference>
<feature type="domain" description="GntR C-terminal" evidence="5">
    <location>
        <begin position="163"/>
        <end position="292"/>
    </location>
</feature>
<dbReference type="EMBL" id="VWNA01000003">
    <property type="protein sequence ID" value="MQT15630.1"/>
    <property type="molecule type" value="Genomic_DNA"/>
</dbReference>
<feature type="domain" description="HTH gntR-type" evidence="4">
    <location>
        <begin position="16"/>
        <end position="73"/>
    </location>
</feature>
<keyword evidence="3" id="KW-0804">Transcription</keyword>
<proteinExistence type="predicted"/>
<dbReference type="SUPFAM" id="SSF48008">
    <property type="entry name" value="GntR ligand-binding domain-like"/>
    <property type="match status" value="1"/>
</dbReference>
<evidence type="ECO:0000256" key="3">
    <source>
        <dbReference type="ARBA" id="ARBA00023163"/>
    </source>
</evidence>
<dbReference type="GO" id="GO:0003677">
    <property type="term" value="F:DNA binding"/>
    <property type="evidence" value="ECO:0007669"/>
    <property type="project" value="UniProtKB-KW"/>
</dbReference>
<dbReference type="SUPFAM" id="SSF46785">
    <property type="entry name" value="Winged helix' DNA-binding domain"/>
    <property type="match status" value="2"/>
</dbReference>
<dbReference type="InterPro" id="IPR011711">
    <property type="entry name" value="GntR_C"/>
</dbReference>
<dbReference type="InterPro" id="IPR000524">
    <property type="entry name" value="Tscrpt_reg_HTH_GntR"/>
</dbReference>